<organism evidence="3 4">
    <name type="scientific">Caulochytrium protostelioides</name>
    <dbReference type="NCBI Taxonomy" id="1555241"/>
    <lineage>
        <taxon>Eukaryota</taxon>
        <taxon>Fungi</taxon>
        <taxon>Fungi incertae sedis</taxon>
        <taxon>Chytridiomycota</taxon>
        <taxon>Chytridiomycota incertae sedis</taxon>
        <taxon>Chytridiomycetes</taxon>
        <taxon>Caulochytriales</taxon>
        <taxon>Caulochytriaceae</taxon>
        <taxon>Caulochytrium</taxon>
    </lineage>
</organism>
<feature type="transmembrane region" description="Helical" evidence="2">
    <location>
        <begin position="12"/>
        <end position="37"/>
    </location>
</feature>
<feature type="transmembrane region" description="Helical" evidence="2">
    <location>
        <begin position="43"/>
        <end position="63"/>
    </location>
</feature>
<name>A0A4P9XB02_9FUNG</name>
<dbReference type="AlphaFoldDB" id="A0A4P9XB02"/>
<feature type="transmembrane region" description="Helical" evidence="2">
    <location>
        <begin position="136"/>
        <end position="158"/>
    </location>
</feature>
<evidence type="ECO:0000256" key="2">
    <source>
        <dbReference type="SAM" id="Phobius"/>
    </source>
</evidence>
<dbReference type="EMBL" id="ML014147">
    <property type="protein sequence ID" value="RKP02281.1"/>
    <property type="molecule type" value="Genomic_DNA"/>
</dbReference>
<feature type="region of interest" description="Disordered" evidence="1">
    <location>
        <begin position="178"/>
        <end position="302"/>
    </location>
</feature>
<evidence type="ECO:0000313" key="4">
    <source>
        <dbReference type="Proteomes" id="UP000274922"/>
    </source>
</evidence>
<protein>
    <recommendedName>
        <fullName evidence="5">DUF1753-domain-containing protein</fullName>
    </recommendedName>
</protein>
<evidence type="ECO:0000256" key="1">
    <source>
        <dbReference type="SAM" id="MobiDB-lite"/>
    </source>
</evidence>
<keyword evidence="2" id="KW-1133">Transmembrane helix</keyword>
<keyword evidence="2" id="KW-0472">Membrane</keyword>
<feature type="transmembrane region" description="Helical" evidence="2">
    <location>
        <begin position="75"/>
        <end position="93"/>
    </location>
</feature>
<reference evidence="4" key="1">
    <citation type="journal article" date="2018" name="Nat. Microbiol.">
        <title>Leveraging single-cell genomics to expand the fungal tree of life.</title>
        <authorList>
            <person name="Ahrendt S.R."/>
            <person name="Quandt C.A."/>
            <person name="Ciobanu D."/>
            <person name="Clum A."/>
            <person name="Salamov A."/>
            <person name="Andreopoulos B."/>
            <person name="Cheng J.F."/>
            <person name="Woyke T."/>
            <person name="Pelin A."/>
            <person name="Henrissat B."/>
            <person name="Reynolds N.K."/>
            <person name="Benny G.L."/>
            <person name="Smith M.E."/>
            <person name="James T.Y."/>
            <person name="Grigoriev I.V."/>
        </authorList>
    </citation>
    <scope>NUCLEOTIDE SEQUENCE [LARGE SCALE GENOMIC DNA]</scope>
    <source>
        <strain evidence="4">ATCC 52028</strain>
    </source>
</reference>
<gene>
    <name evidence="3" type="ORF">CXG81DRAFT_18031</name>
</gene>
<accession>A0A4P9XB02</accession>
<evidence type="ECO:0008006" key="5">
    <source>
        <dbReference type="Google" id="ProtNLM"/>
    </source>
</evidence>
<evidence type="ECO:0000313" key="3">
    <source>
        <dbReference type="EMBL" id="RKP02281.1"/>
    </source>
</evidence>
<proteinExistence type="predicted"/>
<keyword evidence="4" id="KW-1185">Reference proteome</keyword>
<dbReference type="Proteomes" id="UP000274922">
    <property type="component" value="Unassembled WGS sequence"/>
</dbReference>
<dbReference type="OrthoDB" id="2161735at2759"/>
<feature type="compositionally biased region" description="Low complexity" evidence="1">
    <location>
        <begin position="270"/>
        <end position="290"/>
    </location>
</feature>
<keyword evidence="2" id="KW-0812">Transmembrane</keyword>
<sequence length="302" mass="32799">MPPPLRTCCGCISLRTGTLILALLQFVGSFFAMIANFAESYSYSYVAGFMALLHMLGTGYGVLGIYGNNLRRVKIYAYFIIAKFVFATFLRIVDLATVATTRFHDTIMQRCRETPDYATNEQMCERIVSLTRTFSVFAILFGTVLNFYFSYVIWSYYIDLRDHPSKYRDSTGTLPSWGPIHLGSDPDDARRRRGRQAAAAADADEEAPFTLPHYEPSPDLLRSVPRPGSSSGARYPPVDFNPSHHVQTQKELASQVAAGTDGDSSDDDAAAAAAGGAAAVAAGTASPGADAGERAPLVDHPL</sequence>
<feature type="compositionally biased region" description="Basic and acidic residues" evidence="1">
    <location>
        <begin position="291"/>
        <end position="302"/>
    </location>
</feature>